<name>A0AAN4VVC2_9BACT</name>
<dbReference type="GO" id="GO:0005886">
    <property type="term" value="C:plasma membrane"/>
    <property type="evidence" value="ECO:0007669"/>
    <property type="project" value="UniProtKB-SubCell"/>
</dbReference>
<dbReference type="Proteomes" id="UP001310022">
    <property type="component" value="Unassembled WGS sequence"/>
</dbReference>
<evidence type="ECO:0000256" key="3">
    <source>
        <dbReference type="ARBA" id="ARBA00022692"/>
    </source>
</evidence>
<evidence type="ECO:0000256" key="1">
    <source>
        <dbReference type="ARBA" id="ARBA00004651"/>
    </source>
</evidence>
<comment type="caution">
    <text evidence="8">The sequence shown here is derived from an EMBL/GenBank/DDBJ whole genome shotgun (WGS) entry which is preliminary data.</text>
</comment>
<evidence type="ECO:0000256" key="2">
    <source>
        <dbReference type="ARBA" id="ARBA00022475"/>
    </source>
</evidence>
<evidence type="ECO:0000313" key="8">
    <source>
        <dbReference type="EMBL" id="GJM59672.1"/>
    </source>
</evidence>
<dbReference type="EMBL" id="BQKE01000001">
    <property type="protein sequence ID" value="GJM59672.1"/>
    <property type="molecule type" value="Genomic_DNA"/>
</dbReference>
<feature type="transmembrane region" description="Helical" evidence="6">
    <location>
        <begin position="383"/>
        <end position="405"/>
    </location>
</feature>
<evidence type="ECO:0000256" key="4">
    <source>
        <dbReference type="ARBA" id="ARBA00022989"/>
    </source>
</evidence>
<dbReference type="RefSeq" id="WP_338235661.1">
    <property type="nucleotide sequence ID" value="NZ_BQKE01000001.1"/>
</dbReference>
<keyword evidence="2" id="KW-1003">Cell membrane</keyword>
<keyword evidence="4 6" id="KW-1133">Transmembrane helix</keyword>
<dbReference type="AlphaFoldDB" id="A0AAN4VVC2"/>
<feature type="transmembrane region" description="Helical" evidence="6">
    <location>
        <begin position="240"/>
        <end position="264"/>
    </location>
</feature>
<evidence type="ECO:0000313" key="9">
    <source>
        <dbReference type="Proteomes" id="UP001310022"/>
    </source>
</evidence>
<dbReference type="GO" id="GO:0140359">
    <property type="term" value="F:ABC-type transporter activity"/>
    <property type="evidence" value="ECO:0007669"/>
    <property type="project" value="InterPro"/>
</dbReference>
<comment type="subcellular location">
    <subcellularLocation>
        <location evidence="1">Cell membrane</location>
        <topology evidence="1">Multi-pass membrane protein</topology>
    </subcellularLocation>
</comment>
<feature type="transmembrane region" description="Helical" evidence="6">
    <location>
        <begin position="285"/>
        <end position="312"/>
    </location>
</feature>
<reference evidence="8 9" key="1">
    <citation type="submission" date="2021-12" db="EMBL/GenBank/DDBJ databases">
        <title>Genome sequencing of bacteria with rrn-lacking chromosome and rrn-plasmid.</title>
        <authorList>
            <person name="Anda M."/>
            <person name="Iwasaki W."/>
        </authorList>
    </citation>
    <scope>NUCLEOTIDE SEQUENCE [LARGE SCALE GENOMIC DNA]</scope>
    <source>
        <strain evidence="8 9">NBRC 15940</strain>
    </source>
</reference>
<evidence type="ECO:0000256" key="6">
    <source>
        <dbReference type="SAM" id="Phobius"/>
    </source>
</evidence>
<gene>
    <name evidence="8" type="primary">natB</name>
    <name evidence="8" type="ORF">PEDI_02240</name>
</gene>
<sequence length="432" mass="48455">MMEKIWLVIQREYMTRVRKKSFVVMTLLGPLLFVAMWAVPIWLAEKGPETKKVEVVDYSGLFSDAFESNSEVEFHYVDESLEDAKEYLESGIYDGLLLIPNVDLKEKTNLVYFSEANPGMAIKSEIRKVIAEKIQEEKLKAAGLSKEWLNTIKPEVGIRTVNINENGDEAESHAEVASVIGYLAAFLIYFFIFLYGTQVMRGVIEEKSNRIVEVIISSVRPFQLMVGKIVGVASVVLTQFIIWVGLSLVLSLVIGAITGVYLSPSPAAPMDPQMEAMAAEGLPKITAALASMDFVTIGVSFVFYFLGGYLMYAALFAAVGATVDQDGDYQQFMIPLSMPLLFAIISLAVVLQDPHGNFAFWMSMFPFTSPVIMMMRVPFGVPLWQLLLSMTFLAAGFTFTTWLAARIYRIGILMNGAKVNYRVLWKWVRMRY</sequence>
<dbReference type="Pfam" id="PF12698">
    <property type="entry name" value="ABC2_membrane_3"/>
    <property type="match status" value="1"/>
</dbReference>
<accession>A0AAN4VVC2</accession>
<evidence type="ECO:0000259" key="7">
    <source>
        <dbReference type="Pfam" id="PF12698"/>
    </source>
</evidence>
<feature type="transmembrane region" description="Helical" evidence="6">
    <location>
        <begin position="332"/>
        <end position="351"/>
    </location>
</feature>
<feature type="transmembrane region" description="Helical" evidence="6">
    <location>
        <begin position="179"/>
        <end position="199"/>
    </location>
</feature>
<feature type="transmembrane region" description="Helical" evidence="6">
    <location>
        <begin position="21"/>
        <end position="43"/>
    </location>
</feature>
<dbReference type="SUPFAM" id="SSF53850">
    <property type="entry name" value="Periplasmic binding protein-like II"/>
    <property type="match status" value="1"/>
</dbReference>
<dbReference type="Gene3D" id="3.40.190.10">
    <property type="entry name" value="Periplasmic binding protein-like II"/>
    <property type="match status" value="1"/>
</dbReference>
<proteinExistence type="predicted"/>
<dbReference type="InterPro" id="IPR051449">
    <property type="entry name" value="ABC-2_transporter_component"/>
</dbReference>
<keyword evidence="3 6" id="KW-0812">Transmembrane</keyword>
<keyword evidence="9" id="KW-1185">Reference proteome</keyword>
<evidence type="ECO:0000256" key="5">
    <source>
        <dbReference type="ARBA" id="ARBA00023136"/>
    </source>
</evidence>
<organism evidence="8 9">
    <name type="scientific">Persicobacter diffluens</name>
    <dbReference type="NCBI Taxonomy" id="981"/>
    <lineage>
        <taxon>Bacteria</taxon>
        <taxon>Pseudomonadati</taxon>
        <taxon>Bacteroidota</taxon>
        <taxon>Cytophagia</taxon>
        <taxon>Cytophagales</taxon>
        <taxon>Persicobacteraceae</taxon>
        <taxon>Persicobacter</taxon>
    </lineage>
</organism>
<dbReference type="PANTHER" id="PTHR30294:SF29">
    <property type="entry name" value="MULTIDRUG ABC TRANSPORTER PERMEASE YBHS-RELATED"/>
    <property type="match status" value="1"/>
</dbReference>
<keyword evidence="5 6" id="KW-0472">Membrane</keyword>
<feature type="domain" description="ABC-2 type transporter transmembrane" evidence="7">
    <location>
        <begin position="20"/>
        <end position="405"/>
    </location>
</feature>
<dbReference type="InterPro" id="IPR013525">
    <property type="entry name" value="ABC2_TM"/>
</dbReference>
<protein>
    <submittedName>
        <fullName evidence="8">ABC transporter permease</fullName>
    </submittedName>
</protein>
<dbReference type="PANTHER" id="PTHR30294">
    <property type="entry name" value="MEMBRANE COMPONENT OF ABC TRANSPORTER YHHJ-RELATED"/>
    <property type="match status" value="1"/>
</dbReference>